<keyword evidence="2" id="KW-1185">Reference proteome</keyword>
<protein>
    <submittedName>
        <fullName evidence="1">Uncharacterized protein</fullName>
    </submittedName>
</protein>
<accession>A0ACD3A0A7</accession>
<proteinExistence type="predicted"/>
<name>A0ACD3A0A7_9AGAR</name>
<evidence type="ECO:0000313" key="2">
    <source>
        <dbReference type="Proteomes" id="UP000308600"/>
    </source>
</evidence>
<dbReference type="Proteomes" id="UP000308600">
    <property type="component" value="Unassembled WGS sequence"/>
</dbReference>
<gene>
    <name evidence="1" type="ORF">BDN72DRAFT_906238</name>
</gene>
<reference evidence="1 2" key="1">
    <citation type="journal article" date="2019" name="Nat. Ecol. Evol.">
        <title>Megaphylogeny resolves global patterns of mushroom evolution.</title>
        <authorList>
            <person name="Varga T."/>
            <person name="Krizsan K."/>
            <person name="Foldi C."/>
            <person name="Dima B."/>
            <person name="Sanchez-Garcia M."/>
            <person name="Sanchez-Ramirez S."/>
            <person name="Szollosi G.J."/>
            <person name="Szarkandi J.G."/>
            <person name="Papp V."/>
            <person name="Albert L."/>
            <person name="Andreopoulos W."/>
            <person name="Angelini C."/>
            <person name="Antonin V."/>
            <person name="Barry K.W."/>
            <person name="Bougher N.L."/>
            <person name="Buchanan P."/>
            <person name="Buyck B."/>
            <person name="Bense V."/>
            <person name="Catcheside P."/>
            <person name="Chovatia M."/>
            <person name="Cooper J."/>
            <person name="Damon W."/>
            <person name="Desjardin D."/>
            <person name="Finy P."/>
            <person name="Geml J."/>
            <person name="Haridas S."/>
            <person name="Hughes K."/>
            <person name="Justo A."/>
            <person name="Karasinski D."/>
            <person name="Kautmanova I."/>
            <person name="Kiss B."/>
            <person name="Kocsube S."/>
            <person name="Kotiranta H."/>
            <person name="LaButti K.M."/>
            <person name="Lechner B.E."/>
            <person name="Liimatainen K."/>
            <person name="Lipzen A."/>
            <person name="Lukacs Z."/>
            <person name="Mihaltcheva S."/>
            <person name="Morgado L.N."/>
            <person name="Niskanen T."/>
            <person name="Noordeloos M.E."/>
            <person name="Ohm R.A."/>
            <person name="Ortiz-Santana B."/>
            <person name="Ovrebo C."/>
            <person name="Racz N."/>
            <person name="Riley R."/>
            <person name="Savchenko A."/>
            <person name="Shiryaev A."/>
            <person name="Soop K."/>
            <person name="Spirin V."/>
            <person name="Szebenyi C."/>
            <person name="Tomsovsky M."/>
            <person name="Tulloss R.E."/>
            <person name="Uehling J."/>
            <person name="Grigoriev I.V."/>
            <person name="Vagvolgyi C."/>
            <person name="Papp T."/>
            <person name="Martin F.M."/>
            <person name="Miettinen O."/>
            <person name="Hibbett D.S."/>
            <person name="Nagy L.G."/>
        </authorList>
    </citation>
    <scope>NUCLEOTIDE SEQUENCE [LARGE SCALE GENOMIC DNA]</scope>
    <source>
        <strain evidence="1 2">NL-1719</strain>
    </source>
</reference>
<evidence type="ECO:0000313" key="1">
    <source>
        <dbReference type="EMBL" id="TFK58991.1"/>
    </source>
</evidence>
<organism evidence="1 2">
    <name type="scientific">Pluteus cervinus</name>
    <dbReference type="NCBI Taxonomy" id="181527"/>
    <lineage>
        <taxon>Eukaryota</taxon>
        <taxon>Fungi</taxon>
        <taxon>Dikarya</taxon>
        <taxon>Basidiomycota</taxon>
        <taxon>Agaricomycotina</taxon>
        <taxon>Agaricomycetes</taxon>
        <taxon>Agaricomycetidae</taxon>
        <taxon>Agaricales</taxon>
        <taxon>Pluteineae</taxon>
        <taxon>Pluteaceae</taxon>
        <taxon>Pluteus</taxon>
    </lineage>
</organism>
<sequence length="1111" mass="121342">MPPKREKNRLAGKPTKIDSALDSIRTTPSGVPLAPSSSLRDKPIPSRPQDPGVAPAKSWSSNPRIQTRSRTAAAKGDGIASEDLGVGAQASGKKHPREDVIETASPRIGYDRGVDFLLRRITQHLAPEFVQKCEGLDLEDLLEDYIASRDKEFPIDLARLETELGLQSLLTVDMQIAHWQGVSCERCLFILFYFKSFVNPSFSSLIYNVPLEKASSPSGNATMPSSSTPRKPLSSIQSKSSADAIEKEPGDYITSATGSLTSKKTRRRSSFPTPSTVLSSPTSGASLSSPTSGASLSSPTPSSISASTSAAALSLSTFATALSSTSSNPISARSNTVPLTTTIPLLASQLQSNIELPAKETLLDKDPAGGKEGQAEEISRLEQRGKEEAPVETQSNGKGAEKKGKGKGKTPFHNYNQDTKGPVKAPAASKSDWSGVSFLFSAASCLIKETPLKERDSGAPKIPLPPPPTIVPIPLPIVSSSTLPQPTQEKAPYTAEYVQGAASPFSRLLDRNAFRHKTYINETLRKGAPAQDDPPCSKKVKLDPLLEPGEENFKEKPPVEKTKKKVHCAGKAVKERLALEMGAKEYRRLRVMRKTTYMQANGPNGFSLEADGLATSTGWQGRFLPKEAKDNIHKAYAERETTSELREVLQSFARAPYDKIGHYPLVLADKKGRIFFARSKQIFRMKKIMEKLCSLQDLLVEGITEQERGELDADNHRGDHYATIFVPFPDPTAPTASDPVPRFQEQRMAAHICCIRTIANDMVVQYFPGVAVRYQLKTEAWREKTKGKIRSMFGTFDNYCWNACFWGQERVQCKPHTDHKNVVGVWVVIIYELPGAHFDHKTRSWLVIWDAGIIVEAPPWTALIYPSSLFLHFNVDIQDIDVLTLDGDIAPTLEERERWEKSSKAGRGSIVFFNQASMFHIETGETTLTEANAKGLPSKWDLSSDGQTATKVGSQLSRLTKSFNTTHLPSPATSTISPTTSVRAGTGLSRSAPKANPEGLVPIKPFVHEAVRRSRASGIVLQMALCYLEAIWPKIPGLVHAPSTSSSAPRISHDMIQDLVEPCSQLENGLNAVQIRDEDGTDSSAANIVFKSLLKVSSEPFTRSPIPTALP</sequence>
<dbReference type="EMBL" id="ML209116">
    <property type="protein sequence ID" value="TFK58991.1"/>
    <property type="molecule type" value="Genomic_DNA"/>
</dbReference>